<evidence type="ECO:0000313" key="2">
    <source>
        <dbReference type="Proteomes" id="UP000241426"/>
    </source>
</evidence>
<organism evidence="1 2">
    <name type="scientific">Photobacterium kishitanii</name>
    <dbReference type="NCBI Taxonomy" id="318456"/>
    <lineage>
        <taxon>Bacteria</taxon>
        <taxon>Pseudomonadati</taxon>
        <taxon>Pseudomonadota</taxon>
        <taxon>Gammaproteobacteria</taxon>
        <taxon>Vibrionales</taxon>
        <taxon>Vibrionaceae</taxon>
        <taxon>Photobacterium</taxon>
    </lineage>
</organism>
<proteinExistence type="predicted"/>
<dbReference type="Proteomes" id="UP000241426">
    <property type="component" value="Unassembled WGS sequence"/>
</dbReference>
<name>A0A2T3KAY7_9GAMM</name>
<dbReference type="EMBL" id="PYNF01000044">
    <property type="protein sequence ID" value="PSU89792.1"/>
    <property type="molecule type" value="Genomic_DNA"/>
</dbReference>
<comment type="caution">
    <text evidence="1">The sequence shown here is derived from an EMBL/GenBank/DDBJ whole genome shotgun (WGS) entry which is preliminary data.</text>
</comment>
<accession>A0A2T3KAY7</accession>
<evidence type="ECO:0000313" key="1">
    <source>
        <dbReference type="EMBL" id="PSU89792.1"/>
    </source>
</evidence>
<sequence length="208" mass="22852">MKTKTLGVSSNPETFVGDIRDWNFNHGDADGVPVSDQGIYKLEINTDTSVGFSFSVVNKDYEGLACDQFGLFGYVEIRSGVPTISLGSTEGDNDIHIMSDNMGRISVISDVADEGWKPTWKPTEFSSANFVGLHYEAMADVDSEVIEIRQLKTANEIKTVFNVTVQSEDVAVNMENNTAIVTQDAAKYTAKFSNKSFVQILELAKETI</sequence>
<dbReference type="AlphaFoldDB" id="A0A2T3KAY7"/>
<reference evidence="1 2" key="1">
    <citation type="submission" date="2018-01" db="EMBL/GenBank/DDBJ databases">
        <title>Whole genome sequencing of Histamine producing bacteria.</title>
        <authorList>
            <person name="Butler K."/>
        </authorList>
    </citation>
    <scope>NUCLEOTIDE SEQUENCE [LARGE SCALE GENOMIC DNA]</scope>
    <source>
        <strain evidence="1 2">FS-7.2</strain>
    </source>
</reference>
<protein>
    <submittedName>
        <fullName evidence="1">Uncharacterized protein</fullName>
    </submittedName>
</protein>
<gene>
    <name evidence="1" type="ORF">C9J27_24225</name>
</gene>